<dbReference type="EMBL" id="LS483476">
    <property type="protein sequence ID" value="SQI61132.1"/>
    <property type="molecule type" value="Genomic_DNA"/>
</dbReference>
<reference evidence="1 2" key="1">
    <citation type="submission" date="2018-06" db="EMBL/GenBank/DDBJ databases">
        <authorList>
            <consortium name="Pathogen Informatics"/>
            <person name="Doyle S."/>
        </authorList>
    </citation>
    <scope>NUCLEOTIDE SEQUENCE [LARGE SCALE GENOMIC DNA]</scope>
    <source>
        <strain evidence="1 2">NCTC4824</strain>
    </source>
</reference>
<accession>A0A2X4WR80</accession>
<dbReference type="RefSeq" id="WP_066146367.1">
    <property type="nucleotide sequence ID" value="NZ_CBCSGM010000001.1"/>
</dbReference>
<dbReference type="KEGG" id="blen:NCTC4824_03074"/>
<dbReference type="STRING" id="1348624.GCA_001591545_03937"/>
<evidence type="ECO:0000313" key="2">
    <source>
        <dbReference type="Proteomes" id="UP000249134"/>
    </source>
</evidence>
<organism evidence="1 2">
    <name type="scientific">Lederbergia lenta</name>
    <name type="common">Bacillus lentus</name>
    <dbReference type="NCBI Taxonomy" id="1467"/>
    <lineage>
        <taxon>Bacteria</taxon>
        <taxon>Bacillati</taxon>
        <taxon>Bacillota</taxon>
        <taxon>Bacilli</taxon>
        <taxon>Bacillales</taxon>
        <taxon>Bacillaceae</taxon>
        <taxon>Lederbergia</taxon>
    </lineage>
</organism>
<dbReference type="AlphaFoldDB" id="A0A2X4WR80"/>
<gene>
    <name evidence="1" type="ORF">NCTC4824_03074</name>
</gene>
<name>A0A2X4WR80_LEDLE</name>
<evidence type="ECO:0000313" key="1">
    <source>
        <dbReference type="EMBL" id="SQI61132.1"/>
    </source>
</evidence>
<sequence>MHYGQSFEDMEEFAEKAHSKNATGSLYVNQTETAPNEIFFGDEDTGRSNVQQILSVLLETSEGSIFYEYRFFQPFDLEDAHDILEFVEKLFPKKVLDKDDFENKINVLSQK</sequence>
<protein>
    <submittedName>
        <fullName evidence="1">Uncharacterized protein</fullName>
    </submittedName>
</protein>
<keyword evidence="2" id="KW-1185">Reference proteome</keyword>
<proteinExistence type="predicted"/>
<dbReference type="Proteomes" id="UP000249134">
    <property type="component" value="Chromosome 1"/>
</dbReference>